<evidence type="ECO:0000313" key="3">
    <source>
        <dbReference type="EMBL" id="AJI25656.1"/>
    </source>
</evidence>
<accession>A0A0B6B085</accession>
<keyword evidence="2" id="KW-0614">Plasmid</keyword>
<sequence length="68" mass="8387">MNPYEQLQLNKEVEEMAKQRIEIHKKRMELSEELENNWDNKELQDRIIELEEESQKLKKKIEVLQANY</sequence>
<name>A0A0B6B085_PRIM2</name>
<dbReference type="HOGENOM" id="CLU_2785258_0_0_9"/>
<evidence type="ECO:0000256" key="1">
    <source>
        <dbReference type="SAM" id="Coils"/>
    </source>
</evidence>
<dbReference type="Proteomes" id="UP000031829">
    <property type="component" value="Plasmid pBMV_2"/>
</dbReference>
<proteinExistence type="predicted"/>
<dbReference type="EMBL" id="CP009921">
    <property type="protein sequence ID" value="AJI25656.1"/>
    <property type="molecule type" value="Genomic_DNA"/>
</dbReference>
<dbReference type="RefSeq" id="WP_034655714.1">
    <property type="nucleotide sequence ID" value="NZ_BCVB01000018.1"/>
</dbReference>
<dbReference type="EMBL" id="CP009921">
    <property type="protein sequence ID" value="AJI25594.1"/>
    <property type="molecule type" value="Genomic_DNA"/>
</dbReference>
<gene>
    <name evidence="2" type="ORF">BG04_5776</name>
    <name evidence="3" type="ORF">BG04_5895</name>
</gene>
<geneLocation type="plasmid" evidence="2 4">
    <name>pBMV_2</name>
</geneLocation>
<reference evidence="2 4" key="1">
    <citation type="journal article" date="2015" name="Genome Announc.">
        <title>Complete genome sequences for 35 biothreat assay-relevant bacillus species.</title>
        <authorList>
            <person name="Johnson S.L."/>
            <person name="Daligault H.E."/>
            <person name="Davenport K.W."/>
            <person name="Jaissle J."/>
            <person name="Frey K.G."/>
            <person name="Ladner J.T."/>
            <person name="Broomall S.M."/>
            <person name="Bishop-Lilly K.A."/>
            <person name="Bruce D.C."/>
            <person name="Gibbons H.S."/>
            <person name="Coyne S.R."/>
            <person name="Lo C.C."/>
            <person name="Meincke L."/>
            <person name="Munk A.C."/>
            <person name="Koroleva G.I."/>
            <person name="Rosenzweig C.N."/>
            <person name="Palacios G.F."/>
            <person name="Redden C.L."/>
            <person name="Minogue T.D."/>
            <person name="Chain P.S."/>
        </authorList>
    </citation>
    <scope>NUCLEOTIDE SEQUENCE [LARGE SCALE GENOMIC DNA]</scope>
    <source>
        <strain evidence="2">ATCC 14581</strain>
        <strain evidence="4">ATCC 14581 / DSM 32 / JCM 2506 / NBRC 15308 / NCIMB 9376 / NCTC 10342 / NRRL B-14308 / VKM B-512</strain>
        <plasmid evidence="2 4">pBMV_2</plasmid>
    </source>
</reference>
<dbReference type="KEGG" id="bmeg:BG04_5776"/>
<keyword evidence="1" id="KW-0175">Coiled coil</keyword>
<dbReference type="AlphaFoldDB" id="A0A0B6B085"/>
<evidence type="ECO:0000313" key="4">
    <source>
        <dbReference type="Proteomes" id="UP000031829"/>
    </source>
</evidence>
<dbReference type="GeneID" id="93645955"/>
<dbReference type="KEGG" id="bmeg:BG04_5895"/>
<organism evidence="2 4">
    <name type="scientific">Priestia megaterium (strain ATCC 14581 / DSM 32 / CCUG 1817 / JCM 2506 / NBRC 15308 / NCIMB 9376 / NCTC 10342 / NRRL B-14308 / VKM B-512 / Ford 19)</name>
    <name type="common">Bacillus megaterium</name>
    <dbReference type="NCBI Taxonomy" id="1348623"/>
    <lineage>
        <taxon>Bacteria</taxon>
        <taxon>Bacillati</taxon>
        <taxon>Bacillota</taxon>
        <taxon>Bacilli</taxon>
        <taxon>Bacillales</taxon>
        <taxon>Bacillaceae</taxon>
        <taxon>Priestia</taxon>
    </lineage>
</organism>
<feature type="coiled-coil region" evidence="1">
    <location>
        <begin position="40"/>
        <end position="67"/>
    </location>
</feature>
<protein>
    <submittedName>
        <fullName evidence="2">Uncharacterized protein</fullName>
    </submittedName>
</protein>
<evidence type="ECO:0000313" key="2">
    <source>
        <dbReference type="EMBL" id="AJI25594.1"/>
    </source>
</evidence>